<feature type="compositionally biased region" description="Low complexity" evidence="1">
    <location>
        <begin position="90"/>
        <end position="107"/>
    </location>
</feature>
<evidence type="ECO:0000313" key="3">
    <source>
        <dbReference type="Proteomes" id="UP000663872"/>
    </source>
</evidence>
<name>A0A817TAX6_9BILA</name>
<evidence type="ECO:0000313" key="2">
    <source>
        <dbReference type="EMBL" id="CAF3317078.1"/>
    </source>
</evidence>
<organism evidence="2 3">
    <name type="scientific">Rotaria socialis</name>
    <dbReference type="NCBI Taxonomy" id="392032"/>
    <lineage>
        <taxon>Eukaryota</taxon>
        <taxon>Metazoa</taxon>
        <taxon>Spiralia</taxon>
        <taxon>Gnathifera</taxon>
        <taxon>Rotifera</taxon>
        <taxon>Eurotatoria</taxon>
        <taxon>Bdelloidea</taxon>
        <taxon>Philodinida</taxon>
        <taxon>Philodinidae</taxon>
        <taxon>Rotaria</taxon>
    </lineage>
</organism>
<comment type="caution">
    <text evidence="2">The sequence shown here is derived from an EMBL/GenBank/DDBJ whole genome shotgun (WGS) entry which is preliminary data.</text>
</comment>
<dbReference type="EMBL" id="CAJNYT010000051">
    <property type="protein sequence ID" value="CAF3317078.1"/>
    <property type="molecule type" value="Genomic_DNA"/>
</dbReference>
<feature type="region of interest" description="Disordered" evidence="1">
    <location>
        <begin position="1"/>
        <end position="117"/>
    </location>
</feature>
<dbReference type="Proteomes" id="UP000663872">
    <property type="component" value="Unassembled WGS sequence"/>
</dbReference>
<proteinExistence type="predicted"/>
<feature type="compositionally biased region" description="Polar residues" evidence="1">
    <location>
        <begin position="1"/>
        <end position="38"/>
    </location>
</feature>
<sequence length="389" mass="43939">MGCGASSTSATVANSIASQSDTNNSLEKMPPSSSQNIVTEREPSATPSSNKQRRVPSAESQRSTTKSIRSTTSQASKQSRISSAVSTNNAAKRITSASSAATAKLSTGGKKSANPSIYSQSDVNQNLVIIWVDPQLDKNEKLYQDSITKLQRITNLLYKFTDADGCINCLETINDKTIVLIVSDRIGEQLVPLVFDKLQLEYIYIFNPEKHFRISWANKWAKKIKGIFHDMEQIFLGIKIDSGQIGSLTSISILPKKDIEIKTDGSNALDKTFMYTQLLKEILLDMEHGYEAKTTLVEYCRNQYADNDYQLGLIDDFSAEYNNHLAIQWYTKESFLYSMMNRALRSQDIEAIMKMGFFISDLHKQIEECYKEQKSQHRQITHWWSSLIQ</sequence>
<reference evidence="2" key="1">
    <citation type="submission" date="2021-02" db="EMBL/GenBank/DDBJ databases">
        <authorList>
            <person name="Nowell W R."/>
        </authorList>
    </citation>
    <scope>NUCLEOTIDE SEQUENCE</scope>
</reference>
<evidence type="ECO:0000256" key="1">
    <source>
        <dbReference type="SAM" id="MobiDB-lite"/>
    </source>
</evidence>
<gene>
    <name evidence="2" type="ORF">GRG538_LOCUS2057</name>
</gene>
<accession>A0A817TAX6</accession>
<feature type="compositionally biased region" description="Polar residues" evidence="1">
    <location>
        <begin position="75"/>
        <end position="89"/>
    </location>
</feature>
<feature type="compositionally biased region" description="Low complexity" evidence="1">
    <location>
        <begin position="60"/>
        <end position="74"/>
    </location>
</feature>
<dbReference type="AlphaFoldDB" id="A0A817TAX6"/>
<protein>
    <submittedName>
        <fullName evidence="2">Uncharacterized protein</fullName>
    </submittedName>
</protein>